<feature type="compositionally biased region" description="Low complexity" evidence="1">
    <location>
        <begin position="535"/>
        <end position="544"/>
    </location>
</feature>
<name>A0A8E2DLK2_9APHY</name>
<dbReference type="InterPro" id="IPR053244">
    <property type="entry name" value="HDAC_HD_type_1"/>
</dbReference>
<dbReference type="InterPro" id="IPR023696">
    <property type="entry name" value="Ureohydrolase_dom_sf"/>
</dbReference>
<dbReference type="PANTHER" id="PTHR47558:SF1">
    <property type="entry name" value="HISTONE DEACETYLASE HOS3"/>
    <property type="match status" value="1"/>
</dbReference>
<evidence type="ECO:0000313" key="3">
    <source>
        <dbReference type="EMBL" id="OCH91647.1"/>
    </source>
</evidence>
<evidence type="ECO:0000259" key="2">
    <source>
        <dbReference type="Pfam" id="PF00850"/>
    </source>
</evidence>
<feature type="compositionally biased region" description="Low complexity" evidence="1">
    <location>
        <begin position="568"/>
        <end position="587"/>
    </location>
</feature>
<dbReference type="Pfam" id="PF00850">
    <property type="entry name" value="Hist_deacetyl"/>
    <property type="match status" value="1"/>
</dbReference>
<gene>
    <name evidence="3" type="ORF">OBBRIDRAFT_774917</name>
</gene>
<dbReference type="SUPFAM" id="SSF52768">
    <property type="entry name" value="Arginase/deacetylase"/>
    <property type="match status" value="1"/>
</dbReference>
<keyword evidence="4" id="KW-1185">Reference proteome</keyword>
<dbReference type="EMBL" id="KV722382">
    <property type="protein sequence ID" value="OCH91647.1"/>
    <property type="molecule type" value="Genomic_DNA"/>
</dbReference>
<protein>
    <submittedName>
        <fullName evidence="3">Arginase/deacetylase</fullName>
    </submittedName>
</protein>
<evidence type="ECO:0000256" key="1">
    <source>
        <dbReference type="SAM" id="MobiDB-lite"/>
    </source>
</evidence>
<dbReference type="Proteomes" id="UP000250043">
    <property type="component" value="Unassembled WGS sequence"/>
</dbReference>
<reference evidence="3 4" key="1">
    <citation type="submission" date="2016-07" db="EMBL/GenBank/DDBJ databases">
        <title>Draft genome of the white-rot fungus Obba rivulosa 3A-2.</title>
        <authorList>
            <consortium name="DOE Joint Genome Institute"/>
            <person name="Miettinen O."/>
            <person name="Riley R."/>
            <person name="Acob R."/>
            <person name="Barry K."/>
            <person name="Cullen D."/>
            <person name="De Vries R."/>
            <person name="Hainaut M."/>
            <person name="Hatakka A."/>
            <person name="Henrissat B."/>
            <person name="Hilden K."/>
            <person name="Kuo R."/>
            <person name="Labutti K."/>
            <person name="Lipzen A."/>
            <person name="Makela M.R."/>
            <person name="Sandor L."/>
            <person name="Spatafora J.W."/>
            <person name="Grigoriev I.V."/>
            <person name="Hibbett D.S."/>
        </authorList>
    </citation>
    <scope>NUCLEOTIDE SEQUENCE [LARGE SCALE GENOMIC DNA]</scope>
    <source>
        <strain evidence="3 4">3A-2</strain>
    </source>
</reference>
<dbReference type="PRINTS" id="PR01270">
    <property type="entry name" value="HDASUPER"/>
</dbReference>
<feature type="region of interest" description="Disordered" evidence="1">
    <location>
        <begin position="506"/>
        <end position="615"/>
    </location>
</feature>
<dbReference type="InterPro" id="IPR000286">
    <property type="entry name" value="HDACs"/>
</dbReference>
<dbReference type="Gene3D" id="3.40.800.20">
    <property type="entry name" value="Histone deacetylase domain"/>
    <property type="match status" value="1"/>
</dbReference>
<organism evidence="3 4">
    <name type="scientific">Obba rivulosa</name>
    <dbReference type="NCBI Taxonomy" id="1052685"/>
    <lineage>
        <taxon>Eukaryota</taxon>
        <taxon>Fungi</taxon>
        <taxon>Dikarya</taxon>
        <taxon>Basidiomycota</taxon>
        <taxon>Agaricomycotina</taxon>
        <taxon>Agaricomycetes</taxon>
        <taxon>Polyporales</taxon>
        <taxon>Gelatoporiaceae</taxon>
        <taxon>Obba</taxon>
    </lineage>
</organism>
<feature type="domain" description="Histone deacetylase" evidence="2">
    <location>
        <begin position="138"/>
        <end position="448"/>
    </location>
</feature>
<dbReference type="GO" id="GO:0010468">
    <property type="term" value="P:regulation of gene expression"/>
    <property type="evidence" value="ECO:0007669"/>
    <property type="project" value="UniProtKB-ARBA"/>
</dbReference>
<dbReference type="GO" id="GO:0005634">
    <property type="term" value="C:nucleus"/>
    <property type="evidence" value="ECO:0007669"/>
    <property type="project" value="TreeGrafter"/>
</dbReference>
<dbReference type="PANTHER" id="PTHR47558">
    <property type="entry name" value="HISTONE DEACETYLASE HOS3"/>
    <property type="match status" value="1"/>
</dbReference>
<proteinExistence type="predicted"/>
<dbReference type="InterPro" id="IPR023801">
    <property type="entry name" value="His_deacetylse_dom"/>
</dbReference>
<dbReference type="OrthoDB" id="5232919at2759"/>
<evidence type="ECO:0000313" key="4">
    <source>
        <dbReference type="Proteomes" id="UP000250043"/>
    </source>
</evidence>
<dbReference type="InterPro" id="IPR037138">
    <property type="entry name" value="His_deacetylse_dom_sf"/>
</dbReference>
<feature type="compositionally biased region" description="Low complexity" evidence="1">
    <location>
        <begin position="507"/>
        <end position="518"/>
    </location>
</feature>
<accession>A0A8E2DLK2</accession>
<dbReference type="CDD" id="cd09998">
    <property type="entry name" value="HDAC_Hos3"/>
    <property type="match status" value="1"/>
</dbReference>
<dbReference type="GO" id="GO:0004407">
    <property type="term" value="F:histone deacetylase activity"/>
    <property type="evidence" value="ECO:0007669"/>
    <property type="project" value="TreeGrafter"/>
</dbReference>
<sequence length="615" mass="66083">MASESPSSDAPGVDPGTVAGRTAVFLQKACLQHHFIRSRDTSNIVERPERLRAVHVGLAAGLARLELANADALGFPRREATPGPDDLAKAMGQLEISSHASSSKVSLDSAILVNNAAAVNILSSPAVKFVHGDIDGDVYLENLHKWARESHEKISRGESEIPEGYPQGDLYLCPGSIDAIQGALGTVCEAVDTVVASTRPPTATTEELGCSRAFVAVRPPGHHCSEDTPSGFCFVNNVVVGAAHAHLNHGINRVVILDIDLHHGNGTQSLAWQINEETYRKTLEQAAGAPTGKPGLQIYYGSVHDVLSYPCEDGKPELVQAASVSIHGPHGQHIENIHLKPYESDTQFWSELYAGPYSRLLELAGRFIDTTGGPRDDTLVFISCGFDASEHEYPSMSRHQRHVPTSFYYHFARDARAFADRVARGRLISVLEGGYSDRALTSGAMAHVVGLAASDEAKVDKSWWSLDRLVELEKATKMRRGGRPSQTNSHAPWLERTLEIFNSIDTSSSAPRKSSAKAPIPPSTRTLRERKHGASAESGSLSGAKPKSTESRARGASSTISAVKPENSGTESISTISSASSVPSLASRPEDDPAQKKLPRIILKLGPRPDIPSKI</sequence>
<dbReference type="AlphaFoldDB" id="A0A8E2DLK2"/>